<dbReference type="OrthoDB" id="9785951at2"/>
<dbReference type="InterPro" id="IPR053193">
    <property type="entry name" value="MetalloPDE_YfcE-like"/>
</dbReference>
<dbReference type="HOGENOM" id="CLU_063749_4_0_4"/>
<dbReference type="InterPro" id="IPR000979">
    <property type="entry name" value="Phosphodiesterase_MJ0936/Vps29"/>
</dbReference>
<evidence type="ECO:0000313" key="5">
    <source>
        <dbReference type="Proteomes" id="UP000031637"/>
    </source>
</evidence>
<dbReference type="Proteomes" id="UP000031637">
    <property type="component" value="Chromosome"/>
</dbReference>
<dbReference type="KEGG" id="shd:SUTH_02764"/>
<dbReference type="NCBIfam" id="TIGR00040">
    <property type="entry name" value="yfcE"/>
    <property type="match status" value="1"/>
</dbReference>
<dbReference type="InterPro" id="IPR024654">
    <property type="entry name" value="Calcineurin-like_PHP_lpxH"/>
</dbReference>
<organism evidence="4 5">
    <name type="scientific">Sulfuritalea hydrogenivorans sk43H</name>
    <dbReference type="NCBI Taxonomy" id="1223802"/>
    <lineage>
        <taxon>Bacteria</taxon>
        <taxon>Pseudomonadati</taxon>
        <taxon>Pseudomonadota</taxon>
        <taxon>Betaproteobacteria</taxon>
        <taxon>Nitrosomonadales</taxon>
        <taxon>Sterolibacteriaceae</taxon>
        <taxon>Sulfuritalea</taxon>
    </lineage>
</organism>
<evidence type="ECO:0000313" key="4">
    <source>
        <dbReference type="EMBL" id="BAO30543.1"/>
    </source>
</evidence>
<proteinExistence type="inferred from homology"/>
<gene>
    <name evidence="4" type="ORF">SUTH_02764</name>
</gene>
<accession>W0SL86</accession>
<comment type="similarity">
    <text evidence="1 2">Belongs to the metallophosphoesterase superfamily. YfcE family.</text>
</comment>
<keyword evidence="2" id="KW-0479">Metal-binding</keyword>
<evidence type="ECO:0000256" key="2">
    <source>
        <dbReference type="RuleBase" id="RU362039"/>
    </source>
</evidence>
<dbReference type="STRING" id="1223802.SUTH_02764"/>
<dbReference type="InterPro" id="IPR029052">
    <property type="entry name" value="Metallo-depent_PP-like"/>
</dbReference>
<sequence>MKICILSDSHDRGPMMATAVATAKAEGAEAVIHCGDIIGGNTLKASLKLGLPIHAVHGNNLGDPVSIARIACHSDEQLHYYGQDATLTLGGRRIFLTHYPHLGHGMACTGDYDLVCCGHSHETEIRQQPNIHGGFTWLVNPGTVAGLGAPAATWILADLETLQFEIRTLPDARTTGA</sequence>
<dbReference type="GO" id="GO:0046872">
    <property type="term" value="F:metal ion binding"/>
    <property type="evidence" value="ECO:0007669"/>
    <property type="project" value="UniProtKB-KW"/>
</dbReference>
<dbReference type="PANTHER" id="PTHR43165:SF1">
    <property type="entry name" value="PHOSPHODIESTERASE MJ0936"/>
    <property type="match status" value="1"/>
</dbReference>
<dbReference type="Pfam" id="PF12850">
    <property type="entry name" value="Metallophos_2"/>
    <property type="match status" value="1"/>
</dbReference>
<dbReference type="SUPFAM" id="SSF56300">
    <property type="entry name" value="Metallo-dependent phosphatases"/>
    <property type="match status" value="1"/>
</dbReference>
<dbReference type="EMBL" id="AP012547">
    <property type="protein sequence ID" value="BAO30543.1"/>
    <property type="molecule type" value="Genomic_DNA"/>
</dbReference>
<dbReference type="Gene3D" id="3.60.21.10">
    <property type="match status" value="1"/>
</dbReference>
<name>W0SL86_9PROT</name>
<feature type="domain" description="Calcineurin-like phosphoesterase" evidence="3">
    <location>
        <begin position="1"/>
        <end position="160"/>
    </location>
</feature>
<dbReference type="PANTHER" id="PTHR43165">
    <property type="entry name" value="METALLOPHOSPHOESTERASE"/>
    <property type="match status" value="1"/>
</dbReference>
<comment type="cofactor">
    <cofactor evidence="2">
        <name>a divalent metal cation</name>
        <dbReference type="ChEBI" id="CHEBI:60240"/>
    </cofactor>
</comment>
<dbReference type="RefSeq" id="WP_041100023.1">
    <property type="nucleotide sequence ID" value="NZ_AP012547.1"/>
</dbReference>
<evidence type="ECO:0000256" key="1">
    <source>
        <dbReference type="ARBA" id="ARBA00008950"/>
    </source>
</evidence>
<keyword evidence="5" id="KW-1185">Reference proteome</keyword>
<evidence type="ECO:0000259" key="3">
    <source>
        <dbReference type="Pfam" id="PF12850"/>
    </source>
</evidence>
<protein>
    <recommendedName>
        <fullName evidence="2">Phosphoesterase</fullName>
        <ecNumber evidence="2">3.1.4.-</ecNumber>
    </recommendedName>
</protein>
<reference evidence="4 5" key="1">
    <citation type="journal article" date="2014" name="Syst. Appl. Microbiol.">
        <title>Complete genomes of freshwater sulfur oxidizers Sulfuricella denitrificans skB26 and Sulfuritalea hydrogenivorans sk43H: genetic insights into the sulfur oxidation pathway of betaproteobacteria.</title>
        <authorList>
            <person name="Watanabe T."/>
            <person name="Kojima H."/>
            <person name="Fukui M."/>
        </authorList>
    </citation>
    <scope>NUCLEOTIDE SEQUENCE [LARGE SCALE GENOMIC DNA]</scope>
    <source>
        <strain evidence="4">DSM22779</strain>
    </source>
</reference>
<dbReference type="AlphaFoldDB" id="W0SL86"/>
<dbReference type="EC" id="3.1.4.-" evidence="2"/>
<dbReference type="GO" id="GO:0016787">
    <property type="term" value="F:hydrolase activity"/>
    <property type="evidence" value="ECO:0007669"/>
    <property type="project" value="UniProtKB-UniRule"/>
</dbReference>